<dbReference type="Proteomes" id="UP000799424">
    <property type="component" value="Unassembled WGS sequence"/>
</dbReference>
<sequence>MFCNKHNLPELKTRTITDMFNHIEQKEGETLPPADMTCFAFDNLSHNAPLCDYLVHAYCYWAHDSLCKDFGSINWPSCLIARVLSRYSAFLYLNLRDLRCLGRQVCSQDGFSSPYDYHEHRSVDDRMACEFRQREEKQAM</sequence>
<dbReference type="AlphaFoldDB" id="A0A6A7AL65"/>
<reference evidence="1" key="1">
    <citation type="journal article" date="2020" name="Stud. Mycol.">
        <title>101 Dothideomycetes genomes: a test case for predicting lifestyles and emergence of pathogens.</title>
        <authorList>
            <person name="Haridas S."/>
            <person name="Albert R."/>
            <person name="Binder M."/>
            <person name="Bloem J."/>
            <person name="Labutti K."/>
            <person name="Salamov A."/>
            <person name="Andreopoulos B."/>
            <person name="Baker S."/>
            <person name="Barry K."/>
            <person name="Bills G."/>
            <person name="Bluhm B."/>
            <person name="Cannon C."/>
            <person name="Castanera R."/>
            <person name="Culley D."/>
            <person name="Daum C."/>
            <person name="Ezra D."/>
            <person name="Gonzalez J."/>
            <person name="Henrissat B."/>
            <person name="Kuo A."/>
            <person name="Liang C."/>
            <person name="Lipzen A."/>
            <person name="Lutzoni F."/>
            <person name="Magnuson J."/>
            <person name="Mondo S."/>
            <person name="Nolan M."/>
            <person name="Ohm R."/>
            <person name="Pangilinan J."/>
            <person name="Park H.-J."/>
            <person name="Ramirez L."/>
            <person name="Alfaro M."/>
            <person name="Sun H."/>
            <person name="Tritt A."/>
            <person name="Yoshinaga Y."/>
            <person name="Zwiers L.-H."/>
            <person name="Turgeon B."/>
            <person name="Goodwin S."/>
            <person name="Spatafora J."/>
            <person name="Crous P."/>
            <person name="Grigoriev I."/>
        </authorList>
    </citation>
    <scope>NUCLEOTIDE SEQUENCE</scope>
    <source>
        <strain evidence="1">CBS 113818</strain>
    </source>
</reference>
<gene>
    <name evidence="1" type="ORF">CC86DRAFT_365321</name>
</gene>
<organism evidence="1 2">
    <name type="scientific">Ophiobolus disseminans</name>
    <dbReference type="NCBI Taxonomy" id="1469910"/>
    <lineage>
        <taxon>Eukaryota</taxon>
        <taxon>Fungi</taxon>
        <taxon>Dikarya</taxon>
        <taxon>Ascomycota</taxon>
        <taxon>Pezizomycotina</taxon>
        <taxon>Dothideomycetes</taxon>
        <taxon>Pleosporomycetidae</taxon>
        <taxon>Pleosporales</taxon>
        <taxon>Pleosporineae</taxon>
        <taxon>Phaeosphaeriaceae</taxon>
        <taxon>Ophiobolus</taxon>
    </lineage>
</organism>
<dbReference type="EMBL" id="MU006216">
    <property type="protein sequence ID" value="KAF2833409.1"/>
    <property type="molecule type" value="Genomic_DNA"/>
</dbReference>
<name>A0A6A7AL65_9PLEO</name>
<evidence type="ECO:0000313" key="1">
    <source>
        <dbReference type="EMBL" id="KAF2833409.1"/>
    </source>
</evidence>
<protein>
    <submittedName>
        <fullName evidence="1">Uncharacterized protein</fullName>
    </submittedName>
</protein>
<accession>A0A6A7AL65</accession>
<evidence type="ECO:0000313" key="2">
    <source>
        <dbReference type="Proteomes" id="UP000799424"/>
    </source>
</evidence>
<keyword evidence="2" id="KW-1185">Reference proteome</keyword>
<proteinExistence type="predicted"/>